<comment type="caution">
    <text evidence="5">The sequence shown here is derived from an EMBL/GenBank/DDBJ whole genome shotgun (WGS) entry which is preliminary data.</text>
</comment>
<dbReference type="InterPro" id="IPR007592">
    <property type="entry name" value="GEBP"/>
</dbReference>
<feature type="compositionally biased region" description="Acidic residues" evidence="3">
    <location>
        <begin position="1"/>
        <end position="46"/>
    </location>
</feature>
<protein>
    <recommendedName>
        <fullName evidence="4">Glabrous enhancer-binding protein-like DBD domain-containing protein</fullName>
    </recommendedName>
</protein>
<feature type="compositionally biased region" description="Low complexity" evidence="3">
    <location>
        <begin position="47"/>
        <end position="86"/>
    </location>
</feature>
<dbReference type="InterPro" id="IPR053932">
    <property type="entry name" value="GeBP-like_DBD"/>
</dbReference>
<dbReference type="PANTHER" id="PTHR31662:SF1">
    <property type="entry name" value="OS01G0249900 PROTEIN"/>
    <property type="match status" value="1"/>
</dbReference>
<keyword evidence="2" id="KW-0175">Coiled coil</keyword>
<dbReference type="GO" id="GO:0006355">
    <property type="term" value="P:regulation of DNA-templated transcription"/>
    <property type="evidence" value="ECO:0007669"/>
    <property type="project" value="InterPro"/>
</dbReference>
<evidence type="ECO:0000256" key="2">
    <source>
        <dbReference type="SAM" id="Coils"/>
    </source>
</evidence>
<evidence type="ECO:0000313" key="5">
    <source>
        <dbReference type="EMBL" id="KAI3946878.1"/>
    </source>
</evidence>
<dbReference type="PANTHER" id="PTHR31662">
    <property type="entry name" value="BNAANNG10740D PROTEIN-RELATED"/>
    <property type="match status" value="1"/>
</dbReference>
<dbReference type="AlphaFoldDB" id="A0AAD4T8N4"/>
<name>A0AAD4T8N4_9MAGN</name>
<dbReference type="Proteomes" id="UP001202328">
    <property type="component" value="Unassembled WGS sequence"/>
</dbReference>
<proteinExistence type="inferred from homology"/>
<sequence>MPEEEDQNMNTNQEEEEDFDDEEDEELEEDEDMEEYDEDEDEDLELDSPTTSSDPIPQQPSIPNIATTTPVVSTSVSTTTTTTTPAIATTITTTQTGGEPEIKRQKIEEPITPMMAITTTTEERKPPSTEERKLFQRLWTDEDEIGLLQGFLEYNTKQRGTGTKNSSSYHHDTGPFYDQIKTKLQLEFNKNQLVEKLRRLKKKYRNVMSRISSGKDLVFKTPHDQSCFEISKKIWGAETGGNAVVSGGGVEEEDGNPNPLQIVEVKNVTVGNNGGVAADINGSEKQAIPRSRKRIRKRTEVPPNVSNPLNIPVNLSVSSVIEETVKSCLSPLFKELLQSAINGPNNVRGLGVMGLNPLNFGANSSSSMNLLSGEMVDEKWKKQQVLELEVYAKRMDLVQDQIKLALEELRSTGN</sequence>
<keyword evidence="6" id="KW-1185">Reference proteome</keyword>
<evidence type="ECO:0000256" key="1">
    <source>
        <dbReference type="ARBA" id="ARBA00010820"/>
    </source>
</evidence>
<evidence type="ECO:0000313" key="6">
    <source>
        <dbReference type="Proteomes" id="UP001202328"/>
    </source>
</evidence>
<feature type="coiled-coil region" evidence="2">
    <location>
        <begin position="183"/>
        <end position="210"/>
    </location>
</feature>
<gene>
    <name evidence="5" type="ORF">MKW98_003441</name>
</gene>
<evidence type="ECO:0000259" key="4">
    <source>
        <dbReference type="Pfam" id="PF04504"/>
    </source>
</evidence>
<feature type="region of interest" description="Disordered" evidence="3">
    <location>
        <begin position="1"/>
        <end position="86"/>
    </location>
</feature>
<accession>A0AAD4T8N4</accession>
<dbReference type="EMBL" id="JAJJMB010003633">
    <property type="protein sequence ID" value="KAI3946878.1"/>
    <property type="molecule type" value="Genomic_DNA"/>
</dbReference>
<organism evidence="5 6">
    <name type="scientific">Papaver atlanticum</name>
    <dbReference type="NCBI Taxonomy" id="357466"/>
    <lineage>
        <taxon>Eukaryota</taxon>
        <taxon>Viridiplantae</taxon>
        <taxon>Streptophyta</taxon>
        <taxon>Embryophyta</taxon>
        <taxon>Tracheophyta</taxon>
        <taxon>Spermatophyta</taxon>
        <taxon>Magnoliopsida</taxon>
        <taxon>Ranunculales</taxon>
        <taxon>Papaveraceae</taxon>
        <taxon>Papaveroideae</taxon>
        <taxon>Papaver</taxon>
    </lineage>
</organism>
<dbReference type="GO" id="GO:0005634">
    <property type="term" value="C:nucleus"/>
    <property type="evidence" value="ECO:0007669"/>
    <property type="project" value="TreeGrafter"/>
</dbReference>
<comment type="similarity">
    <text evidence="1">Belongs to the GeBP family.</text>
</comment>
<dbReference type="Pfam" id="PF04504">
    <property type="entry name" value="GeBP-like_DBD"/>
    <property type="match status" value="1"/>
</dbReference>
<feature type="domain" description="Glabrous enhancer-binding protein-like DBD" evidence="4">
    <location>
        <begin position="135"/>
        <end position="236"/>
    </location>
</feature>
<evidence type="ECO:0000256" key="3">
    <source>
        <dbReference type="SAM" id="MobiDB-lite"/>
    </source>
</evidence>
<reference evidence="5" key="1">
    <citation type="submission" date="2022-04" db="EMBL/GenBank/DDBJ databases">
        <title>A functionally conserved STORR gene fusion in Papaver species that diverged 16.8 million years ago.</title>
        <authorList>
            <person name="Catania T."/>
        </authorList>
    </citation>
    <scope>NUCLEOTIDE SEQUENCE</scope>
    <source>
        <strain evidence="5">S-188037</strain>
    </source>
</reference>